<evidence type="ECO:0000313" key="3">
    <source>
        <dbReference type="Proteomes" id="UP000010471"/>
    </source>
</evidence>
<feature type="transmembrane region" description="Helical" evidence="1">
    <location>
        <begin position="90"/>
        <end position="112"/>
    </location>
</feature>
<feature type="transmembrane region" description="Helical" evidence="1">
    <location>
        <begin position="58"/>
        <end position="78"/>
    </location>
</feature>
<gene>
    <name evidence="2" type="ORF">Mic7113_2520</name>
</gene>
<dbReference type="AlphaFoldDB" id="K9WET9"/>
<proteinExistence type="predicted"/>
<keyword evidence="1" id="KW-0472">Membrane</keyword>
<dbReference type="Proteomes" id="UP000010471">
    <property type="component" value="Chromosome"/>
</dbReference>
<dbReference type="eggNOG" id="COG1950">
    <property type="taxonomic scope" value="Bacteria"/>
</dbReference>
<dbReference type="EMBL" id="CP003630">
    <property type="protein sequence ID" value="AFZ18316.1"/>
    <property type="molecule type" value="Genomic_DNA"/>
</dbReference>
<keyword evidence="1" id="KW-1133">Transmembrane helix</keyword>
<keyword evidence="1" id="KW-0812">Transmembrane</keyword>
<keyword evidence="3" id="KW-1185">Reference proteome</keyword>
<accession>K9WET9</accession>
<evidence type="ECO:0000313" key="2">
    <source>
        <dbReference type="EMBL" id="AFZ18316.1"/>
    </source>
</evidence>
<feature type="transmembrane region" description="Helical" evidence="1">
    <location>
        <begin position="30"/>
        <end position="51"/>
    </location>
</feature>
<dbReference type="OrthoDB" id="516102at2"/>
<dbReference type="PANTHER" id="PTHR37309">
    <property type="entry name" value="SLR0284 PROTEIN"/>
    <property type="match status" value="1"/>
</dbReference>
<reference evidence="2 3" key="1">
    <citation type="submission" date="2012-06" db="EMBL/GenBank/DDBJ databases">
        <title>Finished chromosome of genome of Microcoleus sp. PCC 7113.</title>
        <authorList>
            <consortium name="US DOE Joint Genome Institute"/>
            <person name="Gugger M."/>
            <person name="Coursin T."/>
            <person name="Rippka R."/>
            <person name="Tandeau De Marsac N."/>
            <person name="Huntemann M."/>
            <person name="Wei C.-L."/>
            <person name="Han J."/>
            <person name="Detter J.C."/>
            <person name="Han C."/>
            <person name="Tapia R."/>
            <person name="Chen A."/>
            <person name="Kyrpides N."/>
            <person name="Mavromatis K."/>
            <person name="Markowitz V."/>
            <person name="Szeto E."/>
            <person name="Ivanova N."/>
            <person name="Pagani I."/>
            <person name="Pati A."/>
            <person name="Goodwin L."/>
            <person name="Nordberg H.P."/>
            <person name="Cantor M.N."/>
            <person name="Hua S.X."/>
            <person name="Woyke T."/>
            <person name="Kerfeld C.A."/>
        </authorList>
    </citation>
    <scope>NUCLEOTIDE SEQUENCE [LARGE SCALE GENOMIC DNA]</scope>
    <source>
        <strain evidence="2 3">PCC 7113</strain>
    </source>
</reference>
<dbReference type="PANTHER" id="PTHR37309:SF1">
    <property type="entry name" value="SLR0284 PROTEIN"/>
    <property type="match status" value="1"/>
</dbReference>
<sequence>MLGTFFTLLATALSLLVVDLVVPGVDLATFPAALIAAAVLGGVNSSVKPILSALSMPLNFVSLGAFSIVVNGLCFWLASLFVPGFRVSGLLAFILGPIILSFVNTFLSNYFAEKNPELKIGGVSSNTNQLDAARNSEVKMEVAQKNPNKVEA</sequence>
<protein>
    <submittedName>
        <fullName evidence="2">Putative membrane protein</fullName>
    </submittedName>
</protein>
<organism evidence="2 3">
    <name type="scientific">Allocoleopsis franciscana PCC 7113</name>
    <dbReference type="NCBI Taxonomy" id="1173027"/>
    <lineage>
        <taxon>Bacteria</taxon>
        <taxon>Bacillati</taxon>
        <taxon>Cyanobacteriota</taxon>
        <taxon>Cyanophyceae</taxon>
        <taxon>Coleofasciculales</taxon>
        <taxon>Coleofasciculaceae</taxon>
        <taxon>Allocoleopsis</taxon>
        <taxon>Allocoleopsis franciscana</taxon>
    </lineage>
</organism>
<evidence type="ECO:0000256" key="1">
    <source>
        <dbReference type="SAM" id="Phobius"/>
    </source>
</evidence>
<name>K9WET9_9CYAN</name>
<dbReference type="PATRIC" id="fig|1173027.3.peg.2758"/>
<dbReference type="RefSeq" id="WP_015182465.1">
    <property type="nucleotide sequence ID" value="NC_019738.1"/>
</dbReference>
<dbReference type="KEGG" id="mic:Mic7113_2520"/>
<dbReference type="Pfam" id="PF04020">
    <property type="entry name" value="Phage_holin_4_2"/>
    <property type="match status" value="1"/>
</dbReference>
<dbReference type="HOGENOM" id="CLU_120441_2_4_3"/>
<dbReference type="InterPro" id="IPR007165">
    <property type="entry name" value="Phage_holin_4_2"/>
</dbReference>